<feature type="domain" description="Heterokaryon incompatibility" evidence="1">
    <location>
        <begin position="16"/>
        <end position="166"/>
    </location>
</feature>
<evidence type="ECO:0000259" key="1">
    <source>
        <dbReference type="Pfam" id="PF06985"/>
    </source>
</evidence>
<gene>
    <name evidence="2" type="ORF">CGCSCA2_v007028</name>
</gene>
<name>A0A9P5ESL8_COLSI</name>
<dbReference type="AlphaFoldDB" id="A0A9P5ESL8"/>
<proteinExistence type="predicted"/>
<evidence type="ECO:0000313" key="3">
    <source>
        <dbReference type="Proteomes" id="UP000711996"/>
    </source>
</evidence>
<comment type="caution">
    <text evidence="2">The sequence shown here is derived from an EMBL/GenBank/DDBJ whole genome shotgun (WGS) entry which is preliminary data.</text>
</comment>
<evidence type="ECO:0000313" key="2">
    <source>
        <dbReference type="EMBL" id="KAF4858656.1"/>
    </source>
</evidence>
<protein>
    <submittedName>
        <fullName evidence="2">Heterokaryon incompatibility protein 6, OR allele</fullName>
    </submittedName>
</protein>
<dbReference type="Proteomes" id="UP000711996">
    <property type="component" value="Unassembled WGS sequence"/>
</dbReference>
<dbReference type="InterPro" id="IPR010730">
    <property type="entry name" value="HET"/>
</dbReference>
<dbReference type="PANTHER" id="PTHR24148:SF73">
    <property type="entry name" value="HET DOMAIN PROTEIN (AFU_ORTHOLOGUE AFUA_8G01020)"/>
    <property type="match status" value="1"/>
</dbReference>
<dbReference type="PANTHER" id="PTHR24148">
    <property type="entry name" value="ANKYRIN REPEAT DOMAIN-CONTAINING PROTEIN 39 HOMOLOG-RELATED"/>
    <property type="match status" value="1"/>
</dbReference>
<organism evidence="2 3">
    <name type="scientific">Colletotrichum siamense</name>
    <name type="common">Anthracnose fungus</name>
    <dbReference type="NCBI Taxonomy" id="690259"/>
    <lineage>
        <taxon>Eukaryota</taxon>
        <taxon>Fungi</taxon>
        <taxon>Dikarya</taxon>
        <taxon>Ascomycota</taxon>
        <taxon>Pezizomycotina</taxon>
        <taxon>Sordariomycetes</taxon>
        <taxon>Hypocreomycetidae</taxon>
        <taxon>Glomerellales</taxon>
        <taxon>Glomerellaceae</taxon>
        <taxon>Colletotrichum</taxon>
        <taxon>Colletotrichum gloeosporioides species complex</taxon>
    </lineage>
</organism>
<dbReference type="EMBL" id="QPMT01000020">
    <property type="protein sequence ID" value="KAF4858656.1"/>
    <property type="molecule type" value="Genomic_DNA"/>
</dbReference>
<dbReference type="Pfam" id="PF06985">
    <property type="entry name" value="HET"/>
    <property type="match status" value="1"/>
</dbReference>
<dbReference type="InterPro" id="IPR052895">
    <property type="entry name" value="HetReg/Transcr_Mod"/>
</dbReference>
<keyword evidence="3" id="KW-1185">Reference proteome</keyword>
<dbReference type="OrthoDB" id="2157530at2759"/>
<accession>A0A9P5ESL8</accession>
<reference evidence="2" key="1">
    <citation type="submission" date="2019-06" db="EMBL/GenBank/DDBJ databases">
        <authorList>
            <person name="Gan P."/>
            <person name="Shirasu K."/>
        </authorList>
    </citation>
    <scope>NUCLEOTIDE SEQUENCE [LARGE SCALE GENOMIC DNA]</scope>
    <source>
        <strain evidence="2">CAD2</strain>
    </source>
</reference>
<sequence>MVECTMTCENLGRSEFLALSYTWGDPTGTNIIVVNDKQFEVTASLEGFLRTFVNSYSEATHSKLWIDAICINQSDISERNSQVLHMSSIYGSAREVIVWLGQEAQEAAAGYAEILRFCDRLGEQHDSFADGILRGLWNTLASMSREGRMDFILHSPWWQRAWILQEFVLAHRVQFLFGQIRMNYDELRNVAHWLILLARYPLPPEDVDWVCRWGWIKDFLDLRKTATRLDRSKNNSKAKLSLLNLLIRSKDSLCLDPRDRIYSLLSICSDITPGDIVPDYSRDVRGVYIDAVRAHLLSAPRKAIKSIMRVKLDLIATSRYYT</sequence>